<evidence type="ECO:0000259" key="2">
    <source>
        <dbReference type="PROSITE" id="PS50878"/>
    </source>
</evidence>
<dbReference type="Pfam" id="PF00078">
    <property type="entry name" value="RVT_1"/>
    <property type="match status" value="1"/>
</dbReference>
<evidence type="ECO:0000313" key="3">
    <source>
        <dbReference type="EMBL" id="OCH78413.1"/>
    </source>
</evidence>
<dbReference type="InterPro" id="IPR000477">
    <property type="entry name" value="RT_dom"/>
</dbReference>
<dbReference type="SUPFAM" id="SSF56672">
    <property type="entry name" value="DNA/RNA polymerases"/>
    <property type="match status" value="1"/>
</dbReference>
<dbReference type="PANTHER" id="PTHR34047">
    <property type="entry name" value="NUCLEAR INTRON MATURASE 1, MITOCHONDRIAL-RELATED"/>
    <property type="match status" value="1"/>
</dbReference>
<accession>A0A1B9R2B0</accession>
<dbReference type="AlphaFoldDB" id="A0A1B9R2B0"/>
<comment type="similarity">
    <text evidence="1">Belongs to the bacterial reverse transcriptase family.</text>
</comment>
<evidence type="ECO:0000313" key="4">
    <source>
        <dbReference type="Proteomes" id="UP000093173"/>
    </source>
</evidence>
<dbReference type="EMBL" id="MAJZ01000231">
    <property type="protein sequence ID" value="OCH78413.1"/>
    <property type="molecule type" value="Genomic_DNA"/>
</dbReference>
<keyword evidence="4" id="KW-1185">Reference proteome</keyword>
<sequence>MVTEQTLQQAYLWVCHQRRHHPPNADIWHFRFNAQQELLSLQQQLHSGLYRLSPMQRITKTDGSEVVVWSSRDAIVLKLLALALRPVLPCHKSCMHVKGHGGAKQSVATLHRKLQQGQYRFVCRTDIKGYYANIQKIPLLDQLAEYVHCPNLLNLLGQFLHYSVEFGGTFHTPLNGIPRSCALSPLLAGFQLYTVDKTLSDWCRQSGNHYVRFMDDFVILTRTHGQLRTAVRRLNQFFNLFGFAQHPDKTFIGRVEKGFDWLGYLVNEKGLCGVAPRALSNFAAKCRLCYALARQQGKSHAQACERVAAYCTRWRRWGLAGLTNITIKANGKT</sequence>
<dbReference type="InterPro" id="IPR043502">
    <property type="entry name" value="DNA/RNA_pol_sf"/>
</dbReference>
<dbReference type="PROSITE" id="PS50878">
    <property type="entry name" value="RT_POL"/>
    <property type="match status" value="1"/>
</dbReference>
<proteinExistence type="inferred from homology"/>
<evidence type="ECO:0000256" key="1">
    <source>
        <dbReference type="ARBA" id="ARBA00034120"/>
    </source>
</evidence>
<comment type="caution">
    <text evidence="3">The sequence shown here is derived from an EMBL/GenBank/DDBJ whole genome shotgun (WGS) entry which is preliminary data.</text>
</comment>
<gene>
    <name evidence="3" type="ORF">A6E14_00770</name>
</gene>
<dbReference type="Proteomes" id="UP000093173">
    <property type="component" value="Unassembled WGS sequence"/>
</dbReference>
<name>A0A1B9R2B0_9VIBR</name>
<reference evidence="4" key="1">
    <citation type="submission" date="2016-06" db="EMBL/GenBank/DDBJ databases">
        <authorList>
            <person name="Hehemann J.-H."/>
            <person name="Arevalo P."/>
            <person name="Datta M.S."/>
            <person name="Polz M.F."/>
        </authorList>
    </citation>
    <scope>NUCLEOTIDE SEQUENCE [LARGE SCALE GENOMIC DNA]</scope>
    <source>
        <strain evidence="4">9CSC122</strain>
    </source>
</reference>
<feature type="domain" description="Reverse transcriptase" evidence="2">
    <location>
        <begin position="1"/>
        <end position="266"/>
    </location>
</feature>
<dbReference type="InterPro" id="IPR051083">
    <property type="entry name" value="GrpII_Intron_Splice-Mob/Def"/>
</dbReference>
<protein>
    <recommendedName>
        <fullName evidence="2">Reverse transcriptase domain-containing protein</fullName>
    </recommendedName>
</protein>
<dbReference type="PANTHER" id="PTHR34047:SF8">
    <property type="entry name" value="PROTEIN YKFC"/>
    <property type="match status" value="1"/>
</dbReference>
<organism evidence="3 4">
    <name type="scientific">Vibrio genomosp. F10</name>
    <dbReference type="NCBI Taxonomy" id="723171"/>
    <lineage>
        <taxon>Bacteria</taxon>
        <taxon>Pseudomonadati</taxon>
        <taxon>Pseudomonadota</taxon>
        <taxon>Gammaproteobacteria</taxon>
        <taxon>Vibrionales</taxon>
        <taxon>Vibrionaceae</taxon>
        <taxon>Vibrio</taxon>
    </lineage>
</organism>